<organism evidence="1 2">
    <name type="scientific">Octopus vulgaris</name>
    <name type="common">Common octopus</name>
    <dbReference type="NCBI Taxonomy" id="6645"/>
    <lineage>
        <taxon>Eukaryota</taxon>
        <taxon>Metazoa</taxon>
        <taxon>Spiralia</taxon>
        <taxon>Lophotrochozoa</taxon>
        <taxon>Mollusca</taxon>
        <taxon>Cephalopoda</taxon>
        <taxon>Coleoidea</taxon>
        <taxon>Octopodiformes</taxon>
        <taxon>Octopoda</taxon>
        <taxon>Incirrata</taxon>
        <taxon>Octopodidae</taxon>
        <taxon>Octopus</taxon>
    </lineage>
</organism>
<name>A0AA36EVJ5_OCTVU</name>
<keyword evidence="2" id="KW-1185">Reference proteome</keyword>
<protein>
    <submittedName>
        <fullName evidence="1">Uncharacterized protein</fullName>
    </submittedName>
</protein>
<sequence>MEDEAVIEENSLNELRTTFGNVFHGAFQDARSAISLKSAIHLTNYDNSILVLTTSIQLKFVADVVVVAAAWGVIDGSVILIANDG</sequence>
<reference evidence="1" key="1">
    <citation type="submission" date="2023-08" db="EMBL/GenBank/DDBJ databases">
        <authorList>
            <person name="Alioto T."/>
            <person name="Alioto T."/>
            <person name="Gomez Garrido J."/>
        </authorList>
    </citation>
    <scope>NUCLEOTIDE SEQUENCE</scope>
</reference>
<dbReference type="Proteomes" id="UP001162480">
    <property type="component" value="Chromosome 1"/>
</dbReference>
<gene>
    <name evidence="1" type="ORF">OCTVUL_1B026124</name>
</gene>
<evidence type="ECO:0000313" key="2">
    <source>
        <dbReference type="Proteomes" id="UP001162480"/>
    </source>
</evidence>
<evidence type="ECO:0000313" key="1">
    <source>
        <dbReference type="EMBL" id="CAI9715806.1"/>
    </source>
</evidence>
<dbReference type="AlphaFoldDB" id="A0AA36EVJ5"/>
<dbReference type="EMBL" id="OX597814">
    <property type="protein sequence ID" value="CAI9715806.1"/>
    <property type="molecule type" value="Genomic_DNA"/>
</dbReference>
<proteinExistence type="predicted"/>
<accession>A0AA36EVJ5</accession>